<dbReference type="AlphaFoldDB" id="F4RVP7"/>
<dbReference type="EMBL" id="GL883124">
    <property type="protein sequence ID" value="EGG03395.1"/>
    <property type="molecule type" value="Genomic_DNA"/>
</dbReference>
<evidence type="ECO:0000313" key="2">
    <source>
        <dbReference type="Proteomes" id="UP000001072"/>
    </source>
</evidence>
<dbReference type="GeneID" id="18925989"/>
<dbReference type="VEuPathDB" id="FungiDB:MELLADRAFT_117302"/>
<organism evidence="2">
    <name type="scientific">Melampsora larici-populina (strain 98AG31 / pathotype 3-4-7)</name>
    <name type="common">Poplar leaf rust fungus</name>
    <dbReference type="NCBI Taxonomy" id="747676"/>
    <lineage>
        <taxon>Eukaryota</taxon>
        <taxon>Fungi</taxon>
        <taxon>Dikarya</taxon>
        <taxon>Basidiomycota</taxon>
        <taxon>Pucciniomycotina</taxon>
        <taxon>Pucciniomycetes</taxon>
        <taxon>Pucciniales</taxon>
        <taxon>Melampsoraceae</taxon>
        <taxon>Melampsora</taxon>
    </lineage>
</organism>
<sequence length="329" mass="36661">MSSITFIASMESSAQLSKTQPQPKPVFALPIIPVKANEPYYHESYPITTPGVDLILASSDLISCRFAISSRKLAFQPEVFSRTDRVNIELSLGVPLVQMDGSKEVVEIILSCLDSNLIPDLSAYKFDDLVSALEAVAGGLELEKVERLCLLAIGSYYKSKPVHVFALAEIYECDWMAKLASEETLPLDITLSEHKRLLSSEAYDALLELHSYRRKEARRILSNLRIPLSFSHPSNCEPSHIENFWKSSLGRLKRAALNSSADLNMKRLFSPELEKAASLLPCSSCRQLVSCFAELAAIEFSQVRRWVLPTSSNFSDSSLPTHEASFKQL</sequence>
<keyword evidence="2" id="KW-1185">Reference proteome</keyword>
<proteinExistence type="predicted"/>
<dbReference type="Proteomes" id="UP000001072">
    <property type="component" value="Unassembled WGS sequence"/>
</dbReference>
<reference evidence="2" key="1">
    <citation type="journal article" date="2011" name="Proc. Natl. Acad. Sci. U.S.A.">
        <title>Obligate biotrophy features unraveled by the genomic analysis of rust fungi.</title>
        <authorList>
            <person name="Duplessis S."/>
            <person name="Cuomo C.A."/>
            <person name="Lin Y.-C."/>
            <person name="Aerts A."/>
            <person name="Tisserant E."/>
            <person name="Veneault-Fourrey C."/>
            <person name="Joly D.L."/>
            <person name="Hacquard S."/>
            <person name="Amselem J."/>
            <person name="Cantarel B.L."/>
            <person name="Chiu R."/>
            <person name="Coutinho P.M."/>
            <person name="Feau N."/>
            <person name="Field M."/>
            <person name="Frey P."/>
            <person name="Gelhaye E."/>
            <person name="Goldberg J."/>
            <person name="Grabherr M.G."/>
            <person name="Kodira C.D."/>
            <person name="Kohler A."/>
            <person name="Kuees U."/>
            <person name="Lindquist E.A."/>
            <person name="Lucas S.M."/>
            <person name="Mago R."/>
            <person name="Mauceli E."/>
            <person name="Morin E."/>
            <person name="Murat C."/>
            <person name="Pangilinan J.L."/>
            <person name="Park R."/>
            <person name="Pearson M."/>
            <person name="Quesneville H."/>
            <person name="Rouhier N."/>
            <person name="Sakthikumar S."/>
            <person name="Salamov A.A."/>
            <person name="Schmutz J."/>
            <person name="Selles B."/>
            <person name="Shapiro H."/>
            <person name="Tanguay P."/>
            <person name="Tuskan G.A."/>
            <person name="Henrissat B."/>
            <person name="Van de Peer Y."/>
            <person name="Rouze P."/>
            <person name="Ellis J.G."/>
            <person name="Dodds P.N."/>
            <person name="Schein J.E."/>
            <person name="Zhong S."/>
            <person name="Hamelin R.C."/>
            <person name="Grigoriev I.V."/>
            <person name="Szabo L.J."/>
            <person name="Martin F."/>
        </authorList>
    </citation>
    <scope>NUCLEOTIDE SEQUENCE [LARGE SCALE GENOMIC DNA]</scope>
    <source>
        <strain evidence="2">98AG31 / pathotype 3-4-7</strain>
    </source>
</reference>
<gene>
    <name evidence="1" type="ORF">MELLADRAFT_117302</name>
</gene>
<dbReference type="KEGG" id="mlr:MELLADRAFT_117302"/>
<accession>F4RVP7</accession>
<dbReference type="HOGENOM" id="CLU_844890_0_0_1"/>
<evidence type="ECO:0000313" key="1">
    <source>
        <dbReference type="EMBL" id="EGG03395.1"/>
    </source>
</evidence>
<dbReference type="InParanoid" id="F4RVP7"/>
<dbReference type="OrthoDB" id="71307at2759"/>
<name>F4RVP7_MELLP</name>
<dbReference type="STRING" id="747676.F4RVP7"/>
<protein>
    <submittedName>
        <fullName evidence="1">Uncharacterized protein</fullName>
    </submittedName>
</protein>
<dbReference type="RefSeq" id="XP_007413189.1">
    <property type="nucleotide sequence ID" value="XM_007413127.1"/>
</dbReference>